<evidence type="ECO:0000256" key="1">
    <source>
        <dbReference type="ARBA" id="ARBA00001974"/>
    </source>
</evidence>
<dbReference type="RefSeq" id="WP_244387071.1">
    <property type="nucleotide sequence ID" value="NZ_AP025564.1"/>
</dbReference>
<accession>A0ABM7WMR5</accession>
<dbReference type="InterPro" id="IPR019546">
    <property type="entry name" value="TAT_signal_bac_arc"/>
</dbReference>
<comment type="cofactor">
    <cofactor evidence="1">
        <name>FAD</name>
        <dbReference type="ChEBI" id="CHEBI:57692"/>
    </cofactor>
</comment>
<proteinExistence type="predicted"/>
<dbReference type="InterPro" id="IPR006311">
    <property type="entry name" value="TAT_signal"/>
</dbReference>
<dbReference type="SUPFAM" id="SSF56425">
    <property type="entry name" value="Succinate dehydrogenase/fumarate reductase flavoprotein, catalytic domain"/>
    <property type="match status" value="1"/>
</dbReference>
<gene>
    <name evidence="7" type="ORF">CE91St30_30130</name>
</gene>
<dbReference type="PANTHER" id="PTHR43400:SF10">
    <property type="entry name" value="3-OXOSTEROID 1-DEHYDROGENASE"/>
    <property type="match status" value="1"/>
</dbReference>
<dbReference type="PRINTS" id="PR00411">
    <property type="entry name" value="PNDRDTASEI"/>
</dbReference>
<dbReference type="PANTHER" id="PTHR43400">
    <property type="entry name" value="FUMARATE REDUCTASE"/>
    <property type="match status" value="1"/>
</dbReference>
<evidence type="ECO:0000259" key="6">
    <source>
        <dbReference type="Pfam" id="PF00890"/>
    </source>
</evidence>
<dbReference type="NCBIfam" id="TIGR01409">
    <property type="entry name" value="TAT_signal_seq"/>
    <property type="match status" value="1"/>
</dbReference>
<reference evidence="7 8" key="1">
    <citation type="submission" date="2022-01" db="EMBL/GenBank/DDBJ databases">
        <title>Novel bile acid biosynthetic pathways are enriched in the microbiome of centenarians.</title>
        <authorList>
            <person name="Sato Y."/>
            <person name="Atarashi K."/>
            <person name="Plichta R.D."/>
            <person name="Arai Y."/>
            <person name="Sasajima S."/>
            <person name="Kearney M.S."/>
            <person name="Suda W."/>
            <person name="Takeshita K."/>
            <person name="Sasaki T."/>
            <person name="Okamoto S."/>
            <person name="Skelly N.A."/>
            <person name="Okamura Y."/>
            <person name="Vlamakis H."/>
            <person name="Li Y."/>
            <person name="Tanoue T."/>
            <person name="Takei H."/>
            <person name="Nittono H."/>
            <person name="Narushima S."/>
            <person name="Irie J."/>
            <person name="Itoh H."/>
            <person name="Moriya K."/>
            <person name="Sugiura Y."/>
            <person name="Suematsu M."/>
            <person name="Moritoki N."/>
            <person name="Shibata S."/>
            <person name="Littman R.D."/>
            <person name="Fischbach A.M."/>
            <person name="Uwamino Y."/>
            <person name="Inoue T."/>
            <person name="Honda A."/>
            <person name="Hattori M."/>
            <person name="Murai T."/>
            <person name="Xavier J.R."/>
            <person name="Hirose N."/>
            <person name="Honda K."/>
        </authorList>
    </citation>
    <scope>NUCLEOTIDE SEQUENCE [LARGE SCALE GENOMIC DNA]</scope>
    <source>
        <strain evidence="7 8">CE91-St30</strain>
    </source>
</reference>
<keyword evidence="4" id="KW-0560">Oxidoreductase</keyword>
<dbReference type="InterPro" id="IPR036188">
    <property type="entry name" value="FAD/NAD-bd_sf"/>
</dbReference>
<dbReference type="Gene3D" id="3.90.700.10">
    <property type="entry name" value="Succinate dehydrogenase/fumarate reductase flavoprotein, catalytic domain"/>
    <property type="match status" value="1"/>
</dbReference>
<evidence type="ECO:0000256" key="2">
    <source>
        <dbReference type="ARBA" id="ARBA00022630"/>
    </source>
</evidence>
<organism evidence="7 8">
    <name type="scientific">Raoultibacter timonensis</name>
    <dbReference type="NCBI Taxonomy" id="1907662"/>
    <lineage>
        <taxon>Bacteria</taxon>
        <taxon>Bacillati</taxon>
        <taxon>Actinomycetota</taxon>
        <taxon>Coriobacteriia</taxon>
        <taxon>Eggerthellales</taxon>
        <taxon>Eggerthellaceae</taxon>
        <taxon>Raoultibacter</taxon>
    </lineage>
</organism>
<name>A0ABM7WMR5_9ACTN</name>
<keyword evidence="3" id="KW-0274">FAD</keyword>
<dbReference type="InterPro" id="IPR003953">
    <property type="entry name" value="FAD-dep_OxRdtase_2_FAD-bd"/>
</dbReference>
<dbReference type="EMBL" id="AP025564">
    <property type="protein sequence ID" value="BDE97680.1"/>
    <property type="molecule type" value="Genomic_DNA"/>
</dbReference>
<feature type="domain" description="FAD-dependent oxidoreductase 2 FAD-binding" evidence="6">
    <location>
        <begin position="76"/>
        <end position="535"/>
    </location>
</feature>
<evidence type="ECO:0000313" key="8">
    <source>
        <dbReference type="Proteomes" id="UP001320544"/>
    </source>
</evidence>
<dbReference type="PROSITE" id="PS51318">
    <property type="entry name" value="TAT"/>
    <property type="match status" value="1"/>
</dbReference>
<feature type="compositionally biased region" description="Low complexity" evidence="5">
    <location>
        <begin position="42"/>
        <end position="54"/>
    </location>
</feature>
<keyword evidence="8" id="KW-1185">Reference proteome</keyword>
<dbReference type="Proteomes" id="UP001320544">
    <property type="component" value="Chromosome"/>
</dbReference>
<dbReference type="PROSITE" id="PS51257">
    <property type="entry name" value="PROKAR_LIPOPROTEIN"/>
    <property type="match status" value="1"/>
</dbReference>
<evidence type="ECO:0000256" key="4">
    <source>
        <dbReference type="ARBA" id="ARBA00023002"/>
    </source>
</evidence>
<protein>
    <submittedName>
        <fullName evidence="7">FAD-binding dehydrogenase</fullName>
    </submittedName>
</protein>
<evidence type="ECO:0000256" key="3">
    <source>
        <dbReference type="ARBA" id="ARBA00022827"/>
    </source>
</evidence>
<dbReference type="Pfam" id="PF00890">
    <property type="entry name" value="FAD_binding_2"/>
    <property type="match status" value="1"/>
</dbReference>
<evidence type="ECO:0000313" key="7">
    <source>
        <dbReference type="EMBL" id="BDE97680.1"/>
    </source>
</evidence>
<sequence length="560" mass="60400">MESLGKTPFSRRGFLAGVALAGVGGALGLSGCAPQEQTGQGETASTESAASSASDWLGSEPEIQEADVVETLDAEILIIGAGTGGLFAACAAGELGADTVVLEKFEGGVVRDDVGGVNSRLQQENGYSIDKQAFMRDMYRYAAGQCDLSLFDIWFENSGSVVDWYEEVLGQYGVTLWHEMAEEKNIPNYPHWATGHSPAWPQDGSLSGFSVLSDYAEKTGHVAFRYNTPMVKLIVEDGKVVGAYGKGEQGYVRVNASKGTLVCTGGYGSNVAMQKVLQPHTTTIYGRNTSQPGCDGDGIKACLWAGAKMDETHTSMLFDRTVVPVGVQGGCDCTEGTLFWMGSQPWLKVNLNGERFCNESGTYDYILHADAYQPSHMHVTLWDSDCERYAEQFDMHGCSRLFPFDNGAAPNIPLKVVQGMNADLLEKGYIQQADTIEELAEKLKLPVDTLVATVERNNENYDNQSDPDFGKEPFRLSALRNPPFYGVYNTGTLLCTLDGIVINSEGQALRDDGSAIEGLYVAGNDSGGFYSMTYPNLTTGNACGRTVTFARMIAQKLASS</sequence>
<feature type="region of interest" description="Disordered" evidence="5">
    <location>
        <begin position="33"/>
        <end position="58"/>
    </location>
</feature>
<dbReference type="Gene3D" id="3.50.50.60">
    <property type="entry name" value="FAD/NAD(P)-binding domain"/>
    <property type="match status" value="2"/>
</dbReference>
<evidence type="ECO:0000256" key="5">
    <source>
        <dbReference type="SAM" id="MobiDB-lite"/>
    </source>
</evidence>
<dbReference type="InterPro" id="IPR050315">
    <property type="entry name" value="FAD-oxidoreductase_2"/>
</dbReference>
<dbReference type="SUPFAM" id="SSF51905">
    <property type="entry name" value="FAD/NAD(P)-binding domain"/>
    <property type="match status" value="1"/>
</dbReference>
<keyword evidence="2" id="KW-0285">Flavoprotein</keyword>
<dbReference type="InterPro" id="IPR027477">
    <property type="entry name" value="Succ_DH/fumarate_Rdtase_cat_sf"/>
</dbReference>